<dbReference type="InterPro" id="IPR001182">
    <property type="entry name" value="FtsW/RodA"/>
</dbReference>
<comment type="subcellular location">
    <subcellularLocation>
        <location evidence="1">Membrane</location>
        <topology evidence="1">Multi-pass membrane protein</topology>
    </subcellularLocation>
</comment>
<feature type="transmembrane region" description="Helical" evidence="6">
    <location>
        <begin position="399"/>
        <end position="419"/>
    </location>
</feature>
<keyword evidence="5 6" id="KW-0472">Membrane</keyword>
<evidence type="ECO:0000256" key="2">
    <source>
        <dbReference type="ARBA" id="ARBA00022692"/>
    </source>
</evidence>
<name>A0ABW8TR30_9CLOT</name>
<keyword evidence="8" id="KW-1185">Reference proteome</keyword>
<accession>A0ABW8TR30</accession>
<feature type="transmembrane region" description="Helical" evidence="6">
    <location>
        <begin position="360"/>
        <end position="379"/>
    </location>
</feature>
<reference evidence="7 8" key="1">
    <citation type="submission" date="2024-11" db="EMBL/GenBank/DDBJ databases">
        <authorList>
            <person name="Heng Y.C."/>
            <person name="Lim A.C.H."/>
            <person name="Lee J.K.Y."/>
            <person name="Kittelmann S."/>
        </authorList>
    </citation>
    <scope>NUCLEOTIDE SEQUENCE [LARGE SCALE GENOMIC DNA]</scope>
    <source>
        <strain evidence="7 8">WILCCON 0202</strain>
    </source>
</reference>
<keyword evidence="4 6" id="KW-1133">Transmembrane helix</keyword>
<organism evidence="7 8">
    <name type="scientific">Candidatus Clostridium radicumherbarum</name>
    <dbReference type="NCBI Taxonomy" id="3381662"/>
    <lineage>
        <taxon>Bacteria</taxon>
        <taxon>Bacillati</taxon>
        <taxon>Bacillota</taxon>
        <taxon>Clostridia</taxon>
        <taxon>Eubacteriales</taxon>
        <taxon>Clostridiaceae</taxon>
        <taxon>Clostridium</taxon>
    </lineage>
</organism>
<dbReference type="NCBIfam" id="NF038403">
    <property type="entry name" value="perm_prefix_1"/>
    <property type="match status" value="1"/>
</dbReference>
<keyword evidence="2 6" id="KW-0812">Transmembrane</keyword>
<evidence type="ECO:0000313" key="8">
    <source>
        <dbReference type="Proteomes" id="UP001623661"/>
    </source>
</evidence>
<dbReference type="Proteomes" id="UP001623661">
    <property type="component" value="Unassembled WGS sequence"/>
</dbReference>
<dbReference type="PANTHER" id="PTHR30474">
    <property type="entry name" value="CELL CYCLE PROTEIN"/>
    <property type="match status" value="1"/>
</dbReference>
<evidence type="ECO:0000313" key="7">
    <source>
        <dbReference type="EMBL" id="MFL0268002.1"/>
    </source>
</evidence>
<dbReference type="PANTHER" id="PTHR30474:SF1">
    <property type="entry name" value="PEPTIDOGLYCAN GLYCOSYLTRANSFERASE MRDB"/>
    <property type="match status" value="1"/>
</dbReference>
<dbReference type="Pfam" id="PF01098">
    <property type="entry name" value="FTSW_RODA_SPOVE"/>
    <property type="match status" value="1"/>
</dbReference>
<proteinExistence type="predicted"/>
<protein>
    <submittedName>
        <fullName evidence="7">FtsW/RodA/SpoVE family cell cycle protein</fullName>
    </submittedName>
</protein>
<feature type="transmembrane region" description="Helical" evidence="6">
    <location>
        <begin position="113"/>
        <end position="132"/>
    </location>
</feature>
<feature type="transmembrane region" description="Helical" evidence="6">
    <location>
        <begin position="323"/>
        <end position="348"/>
    </location>
</feature>
<feature type="transmembrane region" description="Helical" evidence="6">
    <location>
        <begin position="82"/>
        <end position="101"/>
    </location>
</feature>
<evidence type="ECO:0000256" key="5">
    <source>
        <dbReference type="ARBA" id="ARBA00023136"/>
    </source>
</evidence>
<feature type="transmembrane region" description="Helical" evidence="6">
    <location>
        <begin position="214"/>
        <end position="241"/>
    </location>
</feature>
<dbReference type="EMBL" id="JBJHZY010000001">
    <property type="protein sequence ID" value="MFL0268002.1"/>
    <property type="molecule type" value="Genomic_DNA"/>
</dbReference>
<comment type="caution">
    <text evidence="7">The sequence shown here is derived from an EMBL/GenBank/DDBJ whole genome shotgun (WGS) entry which is preliminary data.</text>
</comment>
<keyword evidence="3" id="KW-0133">Cell shape</keyword>
<feature type="transmembrane region" description="Helical" evidence="6">
    <location>
        <begin position="144"/>
        <end position="161"/>
    </location>
</feature>
<dbReference type="InterPro" id="IPR047928">
    <property type="entry name" value="Perm_prefix_1"/>
</dbReference>
<feature type="transmembrane region" description="Helical" evidence="6">
    <location>
        <begin position="248"/>
        <end position="265"/>
    </location>
</feature>
<evidence type="ECO:0000256" key="4">
    <source>
        <dbReference type="ARBA" id="ARBA00022989"/>
    </source>
</evidence>
<dbReference type="RefSeq" id="WP_406764587.1">
    <property type="nucleotide sequence ID" value="NZ_JBJHZY010000001.1"/>
</dbReference>
<evidence type="ECO:0000256" key="1">
    <source>
        <dbReference type="ARBA" id="ARBA00004141"/>
    </source>
</evidence>
<evidence type="ECO:0000256" key="3">
    <source>
        <dbReference type="ARBA" id="ARBA00022960"/>
    </source>
</evidence>
<evidence type="ECO:0000256" key="6">
    <source>
        <dbReference type="SAM" id="Phobius"/>
    </source>
</evidence>
<sequence length="430" mass="47897">MGLENNQKIDEYLSSLCSQIRNSKVHSDVREEVRIHIEEIAQEYTEGGFTVDEAVNKAIAQMGDASLIGKELNKVHKQRPEWSIVILTSIFAIIGLSTIFIMGSSGLLTQYSMVTRSVTSTLIGVACAALLYYFDYMKIKGYSIYIYFGTVAVAMYTIFFCPTVNGRAYLFIGIGIDFIAISPFLFTTALAGILENFNWRETKNAIYGSFQLAFPALLMILGRSLSAMVAYSLAVLVLLIISGVRVRNIFILVASCIAAFWMYILKEPFHIKRLLIFLYPEKDPTGSGYLNIQLNKLVHSAGLFGQGFAFNGRLLPNIHSDFIFTYIIYTFGWIAGILIAVLVILFLVRISHIAIYVKSSYGKLLICGFVAIFSVQFLWNILMNLNLAPIATMGLPFISYGNSQFVVNMAVIGLISNIYKQRTTAVGNIV</sequence>
<gene>
    <name evidence="7" type="ORF">ACJDUH_07795</name>
</gene>
<feature type="transmembrane region" description="Helical" evidence="6">
    <location>
        <begin position="168"/>
        <end position="194"/>
    </location>
</feature>